<accession>A0A2D3I6G3</accession>
<keyword evidence="1" id="KW-0472">Membrane</keyword>
<proteinExistence type="predicted"/>
<dbReference type="Proteomes" id="UP000267516">
    <property type="component" value="Segment"/>
</dbReference>
<reference evidence="2" key="1">
    <citation type="journal article" date="2018" name="Aquaculture">
        <title>Complete genome sequence of a white spot syndrome virus associated with a disease incursion in Australia.</title>
        <authorList>
            <person name="Oakey J."/>
            <person name="Smith C.S."/>
        </authorList>
    </citation>
    <scope>NUCLEOTIDE SEQUENCE [LARGE SCALE GENOMIC DNA]</scope>
    <source>
        <strain evidence="2">WSSV-AU</strain>
    </source>
</reference>
<protein>
    <submittedName>
        <fullName evidence="2">ORF143</fullName>
    </submittedName>
</protein>
<keyword evidence="1" id="KW-1133">Transmembrane helix</keyword>
<sequence>MTGAGVGGKGVVYSPLYELGLWNSWQGILPSLSSFRGAALQPPKTFLAILVCIFSILFIPSDNIMNPFLSN</sequence>
<keyword evidence="1" id="KW-0812">Transmembrane</keyword>
<feature type="transmembrane region" description="Helical" evidence="1">
    <location>
        <begin position="45"/>
        <end position="61"/>
    </location>
</feature>
<organism evidence="2">
    <name type="scientific">White spot syndrome virus</name>
    <dbReference type="NCBI Taxonomy" id="342409"/>
    <lineage>
        <taxon>Viruses</taxon>
        <taxon>Viruses incertae sedis</taxon>
        <taxon>Naldaviricetes</taxon>
        <taxon>Nimaviridae</taxon>
        <taxon>Whispovirus</taxon>
    </lineage>
</organism>
<name>A0A2D3I6G3_9VIRU</name>
<evidence type="ECO:0000313" key="2">
    <source>
        <dbReference type="EMBL" id="ATU83969.1"/>
    </source>
</evidence>
<dbReference type="EMBL" id="MF768985">
    <property type="protein sequence ID" value="ATU83969.1"/>
    <property type="molecule type" value="Genomic_DNA"/>
</dbReference>
<evidence type="ECO:0000256" key="1">
    <source>
        <dbReference type="SAM" id="Phobius"/>
    </source>
</evidence>